<reference evidence="2 3" key="1">
    <citation type="journal article" date="2019" name="Int. J. Syst. Evol. Microbiol.">
        <title>The Global Catalogue of Microorganisms (GCM) 10K type strain sequencing project: providing services to taxonomists for standard genome sequencing and annotation.</title>
        <authorList>
            <consortium name="The Broad Institute Genomics Platform"/>
            <consortium name="The Broad Institute Genome Sequencing Center for Infectious Disease"/>
            <person name="Wu L."/>
            <person name="Ma J."/>
        </authorList>
    </citation>
    <scope>NUCLEOTIDE SEQUENCE [LARGE SCALE GENOMIC DNA]</scope>
    <source>
        <strain evidence="2 3">NBRC 111368</strain>
    </source>
</reference>
<keyword evidence="1" id="KW-0812">Transmembrane</keyword>
<dbReference type="AlphaFoldDB" id="A0ABD5S3V2"/>
<dbReference type="Proteomes" id="UP001596328">
    <property type="component" value="Unassembled WGS sequence"/>
</dbReference>
<evidence type="ECO:0000313" key="3">
    <source>
        <dbReference type="Proteomes" id="UP001596328"/>
    </source>
</evidence>
<keyword evidence="1" id="KW-0472">Membrane</keyword>
<organism evidence="2 3">
    <name type="scientific">Halobium palmae</name>
    <dbReference type="NCBI Taxonomy" id="1776492"/>
    <lineage>
        <taxon>Archaea</taxon>
        <taxon>Methanobacteriati</taxon>
        <taxon>Methanobacteriota</taxon>
        <taxon>Stenosarchaea group</taxon>
        <taxon>Halobacteria</taxon>
        <taxon>Halobacteriales</taxon>
        <taxon>Haloferacaceae</taxon>
        <taxon>Halobium</taxon>
    </lineage>
</organism>
<dbReference type="EMBL" id="JBHSWU010000650">
    <property type="protein sequence ID" value="MFC6725683.1"/>
    <property type="molecule type" value="Genomic_DNA"/>
</dbReference>
<gene>
    <name evidence="2" type="ORF">ACFQE1_15170</name>
</gene>
<protein>
    <submittedName>
        <fullName evidence="2">Uncharacterized protein</fullName>
    </submittedName>
</protein>
<keyword evidence="3" id="KW-1185">Reference proteome</keyword>
<evidence type="ECO:0000256" key="1">
    <source>
        <dbReference type="SAM" id="Phobius"/>
    </source>
</evidence>
<proteinExistence type="predicted"/>
<comment type="caution">
    <text evidence="2">The sequence shown here is derived from an EMBL/GenBank/DDBJ whole genome shotgun (WGS) entry which is preliminary data.</text>
</comment>
<feature type="transmembrane region" description="Helical" evidence="1">
    <location>
        <begin position="12"/>
        <end position="45"/>
    </location>
</feature>
<accession>A0ABD5S3V2</accession>
<name>A0ABD5S3V2_9EURY</name>
<sequence length="111" mass="11707">MGTWNADRAFVLVVLALGGIALLAVSGPWPGILFGSLCIGLAAYGDRSGSERVFLVGIALYGLSDVLVDPTRARFPPQPTDGIEVIRSLALVLAACAVAWDVAIVRLRDRD</sequence>
<evidence type="ECO:0000313" key="2">
    <source>
        <dbReference type="EMBL" id="MFC6725683.1"/>
    </source>
</evidence>
<keyword evidence="1" id="KW-1133">Transmembrane helix</keyword>
<feature type="transmembrane region" description="Helical" evidence="1">
    <location>
        <begin position="88"/>
        <end position="107"/>
    </location>
</feature>